<dbReference type="Gene3D" id="1.25.40.20">
    <property type="entry name" value="Ankyrin repeat-containing domain"/>
    <property type="match status" value="1"/>
</dbReference>
<dbReference type="Pfam" id="PF23397">
    <property type="entry name" value="DUF7104"/>
    <property type="match status" value="4"/>
</dbReference>
<proteinExistence type="predicted"/>
<comment type="caution">
    <text evidence="4">The sequence shown here is derived from an EMBL/GenBank/DDBJ whole genome shotgun (WGS) entry which is preliminary data.</text>
</comment>
<dbReference type="InterPro" id="IPR036770">
    <property type="entry name" value="Ankyrin_rpt-contain_sf"/>
</dbReference>
<evidence type="ECO:0000313" key="4">
    <source>
        <dbReference type="EMBL" id="RMZ40752.1"/>
    </source>
</evidence>
<evidence type="ECO:0000259" key="3">
    <source>
        <dbReference type="PROSITE" id="PS50837"/>
    </source>
</evidence>
<organism evidence="4 5">
    <name type="scientific">Aspergillus flavus</name>
    <dbReference type="NCBI Taxonomy" id="5059"/>
    <lineage>
        <taxon>Eukaryota</taxon>
        <taxon>Fungi</taxon>
        <taxon>Dikarya</taxon>
        <taxon>Ascomycota</taxon>
        <taxon>Pezizomycotina</taxon>
        <taxon>Eurotiomycetes</taxon>
        <taxon>Eurotiomycetidae</taxon>
        <taxon>Eurotiales</taxon>
        <taxon>Aspergillaceae</taxon>
        <taxon>Aspergillus</taxon>
        <taxon>Aspergillus subgen. Circumdati</taxon>
    </lineage>
</organism>
<dbReference type="Proteomes" id="UP000275480">
    <property type="component" value="Unassembled WGS sequence"/>
</dbReference>
<dbReference type="Gene3D" id="3.40.50.300">
    <property type="entry name" value="P-loop containing nucleotide triphosphate hydrolases"/>
    <property type="match status" value="1"/>
</dbReference>
<dbReference type="InterPro" id="IPR056884">
    <property type="entry name" value="NPHP3-like_N"/>
</dbReference>
<keyword evidence="1" id="KW-0677">Repeat</keyword>
<sequence length="1707" mass="194127">MLGKLRKKLRYFCKGERRDDTEENFRHANLSQKDKARAVSERGKSRIEAAKNANVDGAVNDTKHVNGKFTGNNPKTRHPDQEDEAKYLEKAEHDGLNADVSPVSEQYPKGTSFEKDRNLEELKNDHKQDEAETPKCPVSKTAAADEKAVERSDKPGNADLWQRAFDELNEEFKGRLREDEAISPANAIKEVIDRTKESFEEYQSGGLKFKTFDGKEVNVRDVFKKILNSAIHCSDMIKGIAAFDPSNHASSAWGIVSLGLTMAKNSVDQREAAFKSSEFLAEILARYVILDSHCREKKLPSSDGLDNAIVQVYKAILEYTAEVKKRHSASRLNRMGNSIFPVSDTELNHLQSGVKDQDKKVSNWSQINNYIYLSTKGDELLASIEKVYQNTETIKVKVNSDERDKILKWLSDIQYSHTQNDHQRVRTHRTGDWLLSSDEYREWKATPGKFLWLHGPAGCGKSILCSTIIQDIEKHCSNDLSSIFSYWYFQFSRDETQNVKNMTRSIIRQLVPEELPGSLVSLWEEHGRHNREPDQDKLSTVLRDVINNYTGDRLFLIFDALDECPDNEVHERDLLFQVLKGLIDEHGEKIHLLATSRYEENIRCHLEESLEIDLEDRMNNDVEAFVRDALDHGKLSRWKKEKGVNDQILAKLLDTKEPRRFRWADLQIKRLEKCKKRDQITESLETIPKTLEETYQRILHDIPEDEKEDARSILTWLSFSLEPLRLETVAAVVGFPHPEDVVGTCTTYLVTVSPSNGTIKLAHFSVKEFLVVSESIHWYQLTKNGGHMDIANRALDVLLDKTEVLTQGAVHDLPLLKYAAAHWSGHFSELTDSDAKFRDLEKKIHRLFEERIVYLNWRRVARGNFRLSSWDRGNDAVEPPIYLACEMGMQGVVERLLSLGAHPCAAFDNAYYGIENTFIAAARNGHLTIVQQLLGNVEISAKTACDIAGDIHLDKVPHEEVEGLLNSLLSTKVLCDKTANGCVLLNENFVKAIALNGVSGHRLMCLLLDRQDKLEVPVTKRVVKRVVTNRVCGKEMMRILIDRRRKDIQITEDLMESVAAVSRYNPDISELILQHWGATVPLNQEIIWKFGFYAPAKVMESLLQIRGHEIQITEELVEAAAANRDHAVARLLWERVSGIEITSRTWQCIELRSNGLEWMEMVLAKCPQRYFLENEIILKVARRSDGLPLMRMLLDKREAGLVVFDVSEATMIAAASNSNCPQQMMELVINNADSKISINEKILSSAIDNLRAGDSALEYLLELEQNLPITEEVLVSAAAVSSFFGKYRVVEFLFNKFPDVPVTDRVFKAARWGSQVLSVWLERGRHVQDCQLIGRLIGRLLGQGIVSLQELTKLFDEGLVVIDDNLVDAVGTRNALIMALQGYDAMEKLLSLRRNDITVTEEVVLRALDEGCVDGQAIKMLMDRLGSAVPVTEKILEKAFLKEQSILLDFLLKEGRNWNLQKVWDAIWRNHGYFLRDIVRCSNALLEYGDFDVSQTLLEFLPLKEENGSFRGGEIDDLVNLCVGRDISAPAMEMISVISFKWGDAKTILVFIDRLVSAVPMTKQVWYALWLNDGFSFEEKVIISNILLEYGEFDVSQILLEFLPLKEENEGFSGEEIDELVNLCVGQDISAPATEMLIEILFEYGNANSIMKFVKRKPTVQLTDGLIQRAERNERAYKKVLMPFLYSKRAADQNINNAEAKTEAEED</sequence>
<reference evidence="4 5" key="1">
    <citation type="submission" date="2018-07" db="EMBL/GenBank/DDBJ databases">
        <title>Identification of spontaneous genetic mutation associated with occurrence of a yellow conidial color mutant of Aspergillus flavus.</title>
        <authorList>
            <person name="Chang P.-K."/>
            <person name="Mack B.M."/>
            <person name="Scharfenstein L."/>
            <person name="Gilbert M.K."/>
        </authorList>
    </citation>
    <scope>NUCLEOTIDE SEQUENCE [LARGE SCALE GENOMIC DNA]</scope>
    <source>
        <strain evidence="4 5">CA14</strain>
    </source>
</reference>
<evidence type="ECO:0000256" key="1">
    <source>
        <dbReference type="ARBA" id="ARBA00022737"/>
    </source>
</evidence>
<dbReference type="InterPro" id="IPR055530">
    <property type="entry name" value="DUF7104"/>
</dbReference>
<dbReference type="Pfam" id="PF24883">
    <property type="entry name" value="NPHP3_N"/>
    <property type="match status" value="1"/>
</dbReference>
<gene>
    <name evidence="4" type="ORF">CA14_001129</name>
</gene>
<dbReference type="PANTHER" id="PTHR10039">
    <property type="entry name" value="AMELOGENIN"/>
    <property type="match status" value="1"/>
</dbReference>
<feature type="compositionally biased region" description="Basic and acidic residues" evidence="2">
    <location>
        <begin position="77"/>
        <end position="96"/>
    </location>
</feature>
<dbReference type="EMBL" id="QQZZ01000125">
    <property type="protein sequence ID" value="RMZ40752.1"/>
    <property type="molecule type" value="Genomic_DNA"/>
</dbReference>
<dbReference type="PROSITE" id="PS50837">
    <property type="entry name" value="NACHT"/>
    <property type="match status" value="1"/>
</dbReference>
<dbReference type="PANTHER" id="PTHR10039:SF16">
    <property type="entry name" value="GPI INOSITOL-DEACYLASE"/>
    <property type="match status" value="1"/>
</dbReference>
<feature type="region of interest" description="Disordered" evidence="2">
    <location>
        <begin position="16"/>
        <end position="117"/>
    </location>
</feature>
<name>A0AB74C4W3_ASPFL</name>
<accession>A0AB74C4W3</accession>
<evidence type="ECO:0000256" key="2">
    <source>
        <dbReference type="SAM" id="MobiDB-lite"/>
    </source>
</evidence>
<feature type="domain" description="NACHT" evidence="3">
    <location>
        <begin position="449"/>
        <end position="597"/>
    </location>
</feature>
<feature type="compositionally biased region" description="Basic and acidic residues" evidence="2">
    <location>
        <begin position="16"/>
        <end position="49"/>
    </location>
</feature>
<dbReference type="InterPro" id="IPR027417">
    <property type="entry name" value="P-loop_NTPase"/>
</dbReference>
<dbReference type="SUPFAM" id="SSF52540">
    <property type="entry name" value="P-loop containing nucleoside triphosphate hydrolases"/>
    <property type="match status" value="1"/>
</dbReference>
<evidence type="ECO:0000313" key="5">
    <source>
        <dbReference type="Proteomes" id="UP000275480"/>
    </source>
</evidence>
<protein>
    <recommendedName>
        <fullName evidence="3">NACHT domain-containing protein</fullName>
    </recommendedName>
</protein>
<dbReference type="InterPro" id="IPR007111">
    <property type="entry name" value="NACHT_NTPase"/>
</dbReference>